<dbReference type="InterPro" id="IPR011334">
    <property type="entry name" value="UDP-acyl_GlcNac_deAcase_C"/>
</dbReference>
<evidence type="ECO:0000256" key="4">
    <source>
        <dbReference type="ARBA" id="ARBA00012745"/>
    </source>
</evidence>
<keyword evidence="15" id="KW-1185">Reference proteome</keyword>
<evidence type="ECO:0000256" key="9">
    <source>
        <dbReference type="ARBA" id="ARBA00022833"/>
    </source>
</evidence>
<keyword evidence="5 12" id="KW-0444">Lipid biosynthesis</keyword>
<comment type="similarity">
    <text evidence="12">Belongs to the LpxC family.</text>
</comment>
<dbReference type="AlphaFoldDB" id="A0A2U8W9K0"/>
<dbReference type="InterPro" id="IPR015870">
    <property type="entry name" value="UDP-acyl_N-AcGlcN_deAcase_N"/>
</dbReference>
<feature type="binding site" evidence="12">
    <location>
        <position position="106"/>
    </location>
    <ligand>
        <name>Zn(2+)</name>
        <dbReference type="ChEBI" id="CHEBI:29105"/>
    </ligand>
</feature>
<dbReference type="EMBL" id="CP029550">
    <property type="protein sequence ID" value="AWN42669.1"/>
    <property type="molecule type" value="Genomic_DNA"/>
</dbReference>
<keyword evidence="8 12" id="KW-0378">Hydrolase</keyword>
<evidence type="ECO:0000256" key="12">
    <source>
        <dbReference type="HAMAP-Rule" id="MF_00388"/>
    </source>
</evidence>
<evidence type="ECO:0000256" key="6">
    <source>
        <dbReference type="ARBA" id="ARBA00022556"/>
    </source>
</evidence>
<evidence type="ECO:0000256" key="11">
    <source>
        <dbReference type="ARBA" id="ARBA00024535"/>
    </source>
</evidence>
<evidence type="ECO:0000256" key="5">
    <source>
        <dbReference type="ARBA" id="ARBA00022516"/>
    </source>
</evidence>
<keyword evidence="6 12" id="KW-0441">Lipid A biosynthesis</keyword>
<name>A0A2U8W9K0_9HYPH</name>
<keyword evidence="9 12" id="KW-0862">Zinc</keyword>
<comment type="cofactor">
    <cofactor evidence="1 12">
        <name>Zn(2+)</name>
        <dbReference type="ChEBI" id="CHEBI:29105"/>
    </cofactor>
</comment>
<comment type="catalytic activity">
    <reaction evidence="11 12">
        <text>a UDP-3-O-[(3R)-3-hydroxyacyl]-N-acetyl-alpha-D-glucosamine + H2O = a UDP-3-O-[(3R)-3-hydroxyacyl]-alpha-D-glucosamine + acetate</text>
        <dbReference type="Rhea" id="RHEA:67816"/>
        <dbReference type="ChEBI" id="CHEBI:15377"/>
        <dbReference type="ChEBI" id="CHEBI:30089"/>
        <dbReference type="ChEBI" id="CHEBI:137740"/>
        <dbReference type="ChEBI" id="CHEBI:173225"/>
        <dbReference type="EC" id="3.5.1.108"/>
    </reaction>
</comment>
<reference evidence="15" key="1">
    <citation type="submission" date="2018-05" db="EMBL/GenBank/DDBJ databases">
        <title>Complete Genome Sequence of Methylobacterium sp. 17SD2-17.</title>
        <authorList>
            <person name="Srinivasan S."/>
        </authorList>
    </citation>
    <scope>NUCLEOTIDE SEQUENCE [LARGE SCALE GENOMIC DNA]</scope>
    <source>
        <strain evidence="15">17SD2-17</strain>
    </source>
</reference>
<sequence>MPLNAPRPLPRSAAEHGAEPSATTETAPRQATLAGAVTRSGRGLHTNRFATVRVVPAEAGTGIVFRRRTPDGAVATVPALWQYQVTQPLCTALQAPEGALVRTVEHLLAALSAFGIDNAVVEIDAEELPIFDGSALPWCAAIREAGRAVLDAPRRRIRVRRLVEVRDGRRALSIAPADALVVEAELALAHLGAMRWEGRIGPDTFEGALAPARSFGRLKWALPLKLYAYATGRPILRGARFGTTAAIVGGRVVGGMRGPAEPVRHRVLDLVGDLSLAGHPILGHVRAAHTGHVLNHALVAKLMRDPSAWDLV</sequence>
<comment type="function">
    <text evidence="2 12">Catalyzes the hydrolysis of UDP-3-O-myristoyl-N-acetylglucosamine to form UDP-3-O-myristoylglucosamine and acetate, the committed step in lipid A biosynthesis.</text>
</comment>
<dbReference type="Gene3D" id="3.30.1700.10">
    <property type="entry name" value="lpxc deacetylase, domain 2"/>
    <property type="match status" value="1"/>
</dbReference>
<evidence type="ECO:0000256" key="7">
    <source>
        <dbReference type="ARBA" id="ARBA00022723"/>
    </source>
</evidence>
<dbReference type="InterPro" id="IPR004463">
    <property type="entry name" value="UDP-acyl_GlcNac_deAcase"/>
</dbReference>
<proteinExistence type="inferred from homology"/>
<evidence type="ECO:0000256" key="8">
    <source>
        <dbReference type="ARBA" id="ARBA00022801"/>
    </source>
</evidence>
<keyword evidence="14" id="KW-0012">Acyltransferase</keyword>
<evidence type="ECO:0000313" key="14">
    <source>
        <dbReference type="EMBL" id="AWN42669.1"/>
    </source>
</evidence>
<dbReference type="GO" id="GO:0046872">
    <property type="term" value="F:metal ion binding"/>
    <property type="evidence" value="ECO:0007669"/>
    <property type="project" value="UniProtKB-KW"/>
</dbReference>
<keyword evidence="14" id="KW-0808">Transferase</keyword>
<evidence type="ECO:0000256" key="1">
    <source>
        <dbReference type="ARBA" id="ARBA00001947"/>
    </source>
</evidence>
<dbReference type="RefSeq" id="WP_109892771.1">
    <property type="nucleotide sequence ID" value="NZ_CP029550.1"/>
</dbReference>
<evidence type="ECO:0000256" key="2">
    <source>
        <dbReference type="ARBA" id="ARBA00002923"/>
    </source>
</evidence>
<gene>
    <name evidence="12" type="primary">lpxC</name>
    <name evidence="14" type="ORF">DK389_21900</name>
</gene>
<keyword evidence="7 12" id="KW-0479">Metal-binding</keyword>
<dbReference type="UniPathway" id="UPA00359">
    <property type="reaction ID" value="UER00478"/>
</dbReference>
<dbReference type="EC" id="3.5.1.108" evidence="4 12"/>
<comment type="pathway">
    <text evidence="3 12">Glycolipid biosynthesis; lipid IV(A) biosynthesis; lipid IV(A) from (3R)-3-hydroxytetradecanoyl-[acyl-carrier-protein] and UDP-N-acetyl-alpha-D-glucosamine: step 2/6.</text>
</comment>
<organism evidence="14 15">
    <name type="scientific">Methylobacterium durans</name>
    <dbReference type="NCBI Taxonomy" id="2202825"/>
    <lineage>
        <taxon>Bacteria</taxon>
        <taxon>Pseudomonadati</taxon>
        <taxon>Pseudomonadota</taxon>
        <taxon>Alphaproteobacteria</taxon>
        <taxon>Hyphomicrobiales</taxon>
        <taxon>Methylobacteriaceae</taxon>
        <taxon>Methylobacterium</taxon>
    </lineage>
</organism>
<protein>
    <recommendedName>
        <fullName evidence="4 12">UDP-3-O-acyl-N-acetylglucosamine deacetylase</fullName>
        <shortName evidence="12">UDP-3-O-acyl-GlcNAc deacetylase</shortName>
        <ecNumber evidence="4 12">3.5.1.108</ecNumber>
    </recommendedName>
    <alternativeName>
        <fullName evidence="12">UDP-3-O-[R-3-hydroxymyristoyl]-N-acetylglucosamine deacetylase</fullName>
    </alternativeName>
</protein>
<dbReference type="GO" id="GO:0009245">
    <property type="term" value="P:lipid A biosynthetic process"/>
    <property type="evidence" value="ECO:0007669"/>
    <property type="project" value="UniProtKB-UniRule"/>
</dbReference>
<dbReference type="Proteomes" id="UP000245926">
    <property type="component" value="Chromosome"/>
</dbReference>
<dbReference type="Gene3D" id="3.30.230.20">
    <property type="entry name" value="lpxc deacetylase, domain 1"/>
    <property type="match status" value="1"/>
</dbReference>
<dbReference type="GO" id="GO:0016746">
    <property type="term" value="F:acyltransferase activity"/>
    <property type="evidence" value="ECO:0007669"/>
    <property type="project" value="UniProtKB-KW"/>
</dbReference>
<evidence type="ECO:0000256" key="3">
    <source>
        <dbReference type="ARBA" id="ARBA00005002"/>
    </source>
</evidence>
<dbReference type="PANTHER" id="PTHR33694:SF1">
    <property type="entry name" value="UDP-3-O-ACYL-N-ACETYLGLUCOSAMINE DEACETYLASE 1, MITOCHONDRIAL-RELATED"/>
    <property type="match status" value="1"/>
</dbReference>
<dbReference type="GO" id="GO:0103117">
    <property type="term" value="F:UDP-3-O-acyl-N-acetylglucosamine deacetylase activity"/>
    <property type="evidence" value="ECO:0007669"/>
    <property type="project" value="UniProtKB-UniRule"/>
</dbReference>
<accession>A0A2U8W9K0</accession>
<feature type="binding site" evidence="12">
    <location>
        <position position="265"/>
    </location>
    <ligand>
        <name>Zn(2+)</name>
        <dbReference type="ChEBI" id="CHEBI:29105"/>
    </ligand>
</feature>
<evidence type="ECO:0000256" key="13">
    <source>
        <dbReference type="SAM" id="MobiDB-lite"/>
    </source>
</evidence>
<keyword evidence="10 12" id="KW-0443">Lipid metabolism</keyword>
<dbReference type="GO" id="GO:0016020">
    <property type="term" value="C:membrane"/>
    <property type="evidence" value="ECO:0007669"/>
    <property type="project" value="GOC"/>
</dbReference>
<feature type="active site" description="Proton donor" evidence="12">
    <location>
        <position position="292"/>
    </location>
</feature>
<dbReference type="OrthoDB" id="9802746at2"/>
<feature type="region of interest" description="Disordered" evidence="13">
    <location>
        <begin position="1"/>
        <end position="38"/>
    </location>
</feature>
<evidence type="ECO:0000256" key="10">
    <source>
        <dbReference type="ARBA" id="ARBA00023098"/>
    </source>
</evidence>
<dbReference type="KEGG" id="mets:DK389_21900"/>
<feature type="binding site" evidence="12">
    <location>
        <position position="269"/>
    </location>
    <ligand>
        <name>Zn(2+)</name>
        <dbReference type="ChEBI" id="CHEBI:29105"/>
    </ligand>
</feature>
<dbReference type="InterPro" id="IPR020568">
    <property type="entry name" value="Ribosomal_Su5_D2-typ_SF"/>
</dbReference>
<dbReference type="HAMAP" id="MF_00388">
    <property type="entry name" value="LpxC"/>
    <property type="match status" value="1"/>
</dbReference>
<dbReference type="PANTHER" id="PTHR33694">
    <property type="entry name" value="UDP-3-O-ACYL-N-ACETYLGLUCOSAMINE DEACETYLASE 1, MITOCHONDRIAL-RELATED"/>
    <property type="match status" value="1"/>
</dbReference>
<dbReference type="SUPFAM" id="SSF54211">
    <property type="entry name" value="Ribosomal protein S5 domain 2-like"/>
    <property type="match status" value="2"/>
</dbReference>
<dbReference type="Pfam" id="PF03331">
    <property type="entry name" value="LpxC"/>
    <property type="match status" value="1"/>
</dbReference>
<evidence type="ECO:0000313" key="15">
    <source>
        <dbReference type="Proteomes" id="UP000245926"/>
    </source>
</evidence>